<feature type="transmembrane region" description="Helical" evidence="1">
    <location>
        <begin position="47"/>
        <end position="66"/>
    </location>
</feature>
<evidence type="ECO:0000313" key="3">
    <source>
        <dbReference type="Proteomes" id="UP000034487"/>
    </source>
</evidence>
<proteinExistence type="predicted"/>
<accession>A0A0G1QES4</accession>
<keyword evidence="1" id="KW-0472">Membrane</keyword>
<keyword evidence="1" id="KW-0812">Transmembrane</keyword>
<dbReference type="EMBL" id="LCMV01000029">
    <property type="protein sequence ID" value="KKU43327.1"/>
    <property type="molecule type" value="Genomic_DNA"/>
</dbReference>
<evidence type="ECO:0000313" key="2">
    <source>
        <dbReference type="EMBL" id="KKU43327.1"/>
    </source>
</evidence>
<dbReference type="Proteomes" id="UP000034487">
    <property type="component" value="Unassembled WGS sequence"/>
</dbReference>
<organism evidence="2 3">
    <name type="scientific">Berkelbacteria bacterium GW2011_GWA2_46_7</name>
    <dbReference type="NCBI Taxonomy" id="1618335"/>
    <lineage>
        <taxon>Bacteria</taxon>
        <taxon>Candidatus Berkelbacteria</taxon>
    </lineage>
</organism>
<evidence type="ECO:0000256" key="1">
    <source>
        <dbReference type="SAM" id="Phobius"/>
    </source>
</evidence>
<gene>
    <name evidence="2" type="ORF">UX60_C0029G0004</name>
</gene>
<protein>
    <submittedName>
        <fullName evidence="2">Uncharacterized protein</fullName>
    </submittedName>
</protein>
<comment type="caution">
    <text evidence="2">The sequence shown here is derived from an EMBL/GenBank/DDBJ whole genome shotgun (WGS) entry which is preliminary data.</text>
</comment>
<dbReference type="AlphaFoldDB" id="A0A0G1QES4"/>
<reference evidence="2 3" key="1">
    <citation type="journal article" date="2015" name="Nature">
        <title>rRNA introns, odd ribosomes, and small enigmatic genomes across a large radiation of phyla.</title>
        <authorList>
            <person name="Brown C.T."/>
            <person name="Hug L.A."/>
            <person name="Thomas B.C."/>
            <person name="Sharon I."/>
            <person name="Castelle C.J."/>
            <person name="Singh A."/>
            <person name="Wilkins M.J."/>
            <person name="Williams K.H."/>
            <person name="Banfield J.F."/>
        </authorList>
    </citation>
    <scope>NUCLEOTIDE SEQUENCE [LARGE SCALE GENOMIC DNA]</scope>
</reference>
<sequence>MKIEIDQSGKIEDTQHDTVMAFANGRSRSVRMTGKTKRRLQEIYRQVGKPNLFVINTFCVAIFLLIKEDLKKLPEIVIDEEYSGYEELIEKILREMINQKCDPNIVFERVGKSSSAHIVAVETFRRRRKADEILTFQRIYRESFRIENGRPTLKYHLPFG</sequence>
<keyword evidence="1" id="KW-1133">Transmembrane helix</keyword>
<name>A0A0G1QES4_9BACT</name>